<protein>
    <submittedName>
        <fullName evidence="1">Uncharacterized protein</fullName>
    </submittedName>
</protein>
<organism evidence="1">
    <name type="scientific">Rhizophora mucronata</name>
    <name type="common">Asiatic mangrove</name>
    <dbReference type="NCBI Taxonomy" id="61149"/>
    <lineage>
        <taxon>Eukaryota</taxon>
        <taxon>Viridiplantae</taxon>
        <taxon>Streptophyta</taxon>
        <taxon>Embryophyta</taxon>
        <taxon>Tracheophyta</taxon>
        <taxon>Spermatophyta</taxon>
        <taxon>Magnoliopsida</taxon>
        <taxon>eudicotyledons</taxon>
        <taxon>Gunneridae</taxon>
        <taxon>Pentapetalae</taxon>
        <taxon>rosids</taxon>
        <taxon>fabids</taxon>
        <taxon>Malpighiales</taxon>
        <taxon>Rhizophoraceae</taxon>
        <taxon>Rhizophora</taxon>
    </lineage>
</organism>
<dbReference type="EMBL" id="GGEC01003347">
    <property type="protein sequence ID" value="MBW83830.1"/>
    <property type="molecule type" value="Transcribed_RNA"/>
</dbReference>
<reference evidence="1" key="1">
    <citation type="submission" date="2018-02" db="EMBL/GenBank/DDBJ databases">
        <title>Rhizophora mucronata_Transcriptome.</title>
        <authorList>
            <person name="Meera S.P."/>
            <person name="Sreeshan A."/>
            <person name="Augustine A."/>
        </authorList>
    </citation>
    <scope>NUCLEOTIDE SEQUENCE</scope>
    <source>
        <tissue evidence="1">Leaf</tissue>
    </source>
</reference>
<proteinExistence type="predicted"/>
<name>A0A2P2IRL3_RHIMU</name>
<accession>A0A2P2IRL3</accession>
<dbReference type="AlphaFoldDB" id="A0A2P2IRL3"/>
<sequence length="32" mass="3800">MNFSNMQYDSLNSADFIFHLIKILCAFSRIIF</sequence>
<evidence type="ECO:0000313" key="1">
    <source>
        <dbReference type="EMBL" id="MBW83830.1"/>
    </source>
</evidence>